<name>A0A834K489_VESPE</name>
<dbReference type="Gene3D" id="1.20.1080.10">
    <property type="entry name" value="Glycerol uptake facilitator protein"/>
    <property type="match status" value="1"/>
</dbReference>
<dbReference type="PANTHER" id="PTHR19139">
    <property type="entry name" value="AQUAPORIN TRANSPORTER"/>
    <property type="match status" value="1"/>
</dbReference>
<sequence length="257" mass="26942">MNDRMKTTNACTSVKDIVGLEEVAKIEFLLPLFAEALGTFLLVLIGCASCITWVEGQSPTVLHIAFTFGLAVAALAQFLGPISGCHVNPAVTVGLFVSGNCSFLKTLCYIVCQSCGAIAGAVVLKMLTPAQQVNQGLGATDLAQGVEAGQGIVMEAIITFLLVLVVHAVTDPKRSDTKGWAPLAIGLAISVSHMAAVPFTGSSMNPARSLGPAVILTYWSNHWVYWVGPIVGGAVAGGLYKMGFRSTKESDEASYDF</sequence>
<evidence type="ECO:0000256" key="8">
    <source>
        <dbReference type="ARBA" id="ARBA00023136"/>
    </source>
</evidence>
<dbReference type="InterPro" id="IPR034294">
    <property type="entry name" value="Aquaporin_transptr"/>
</dbReference>
<gene>
    <name evidence="11" type="ORF">H0235_016543</name>
</gene>
<dbReference type="CDD" id="cd00333">
    <property type="entry name" value="MIP"/>
    <property type="match status" value="1"/>
</dbReference>
<evidence type="ECO:0000256" key="7">
    <source>
        <dbReference type="ARBA" id="ARBA00022989"/>
    </source>
</evidence>
<dbReference type="InterPro" id="IPR023271">
    <property type="entry name" value="Aquaporin-like"/>
</dbReference>
<keyword evidence="6" id="KW-0677">Repeat</keyword>
<keyword evidence="5 9" id="KW-0812">Transmembrane</keyword>
<comment type="similarity">
    <text evidence="2 9">Belongs to the MIP/aquaporin (TC 1.A.8) family.</text>
</comment>
<evidence type="ECO:0000256" key="1">
    <source>
        <dbReference type="ARBA" id="ARBA00004141"/>
    </source>
</evidence>
<dbReference type="InterPro" id="IPR022357">
    <property type="entry name" value="MIP_CS"/>
</dbReference>
<dbReference type="AlphaFoldDB" id="A0A834K489"/>
<evidence type="ECO:0000256" key="5">
    <source>
        <dbReference type="ARBA" id="ARBA00022692"/>
    </source>
</evidence>
<proteinExistence type="inferred from homology"/>
<dbReference type="EMBL" id="JACSDY010000020">
    <property type="protein sequence ID" value="KAF7397006.1"/>
    <property type="molecule type" value="Genomic_DNA"/>
</dbReference>
<dbReference type="SUPFAM" id="SSF81338">
    <property type="entry name" value="Aquaporin-like"/>
    <property type="match status" value="1"/>
</dbReference>
<dbReference type="PRINTS" id="PR00783">
    <property type="entry name" value="MINTRINSICP"/>
</dbReference>
<evidence type="ECO:0000256" key="6">
    <source>
        <dbReference type="ARBA" id="ARBA00022737"/>
    </source>
</evidence>
<dbReference type="InterPro" id="IPR000425">
    <property type="entry name" value="MIP"/>
</dbReference>
<keyword evidence="8 10" id="KW-0472">Membrane</keyword>
<feature type="transmembrane region" description="Helical" evidence="10">
    <location>
        <begin position="148"/>
        <end position="169"/>
    </location>
</feature>
<keyword evidence="4 9" id="KW-0813">Transport</keyword>
<accession>A0A834K489</accession>
<feature type="transmembrane region" description="Helical" evidence="10">
    <location>
        <begin position="60"/>
        <end position="79"/>
    </location>
</feature>
<dbReference type="Proteomes" id="UP000600918">
    <property type="component" value="Unassembled WGS sequence"/>
</dbReference>
<dbReference type="GO" id="GO:0005886">
    <property type="term" value="C:plasma membrane"/>
    <property type="evidence" value="ECO:0007669"/>
    <property type="project" value="TreeGrafter"/>
</dbReference>
<evidence type="ECO:0000256" key="10">
    <source>
        <dbReference type="SAM" id="Phobius"/>
    </source>
</evidence>
<reference evidence="11" key="1">
    <citation type="journal article" date="2020" name="G3 (Bethesda)">
        <title>High-Quality Assemblies for Three Invasive Social Wasps from the &lt;i&gt;Vespula&lt;/i&gt; Genus.</title>
        <authorList>
            <person name="Harrop T.W.R."/>
            <person name="Guhlin J."/>
            <person name="McLaughlin G.M."/>
            <person name="Permina E."/>
            <person name="Stockwell P."/>
            <person name="Gilligan J."/>
            <person name="Le Lec M.F."/>
            <person name="Gruber M.A.M."/>
            <person name="Quinn O."/>
            <person name="Lovegrove M."/>
            <person name="Duncan E.J."/>
            <person name="Remnant E.J."/>
            <person name="Van Eeckhoven J."/>
            <person name="Graham B."/>
            <person name="Knapp R.A."/>
            <person name="Langford K.W."/>
            <person name="Kronenberg Z."/>
            <person name="Press M.O."/>
            <person name="Eacker S.M."/>
            <person name="Wilson-Rankin E.E."/>
            <person name="Purcell J."/>
            <person name="Lester P.J."/>
            <person name="Dearden P.K."/>
        </authorList>
    </citation>
    <scope>NUCLEOTIDE SEQUENCE</scope>
    <source>
        <strain evidence="11">Volc-1</strain>
    </source>
</reference>
<dbReference type="Pfam" id="PF00230">
    <property type="entry name" value="MIP"/>
    <property type="match status" value="1"/>
</dbReference>
<evidence type="ECO:0000313" key="12">
    <source>
        <dbReference type="Proteomes" id="UP000600918"/>
    </source>
</evidence>
<keyword evidence="12" id="KW-1185">Reference proteome</keyword>
<keyword evidence="7 10" id="KW-1133">Transmembrane helix</keyword>
<comment type="subcellular location">
    <subcellularLocation>
        <location evidence="1">Membrane</location>
        <topology evidence="1">Multi-pass membrane protein</topology>
    </subcellularLocation>
</comment>
<dbReference type="PANTHER" id="PTHR19139:SF291">
    <property type="entry name" value="AQUAPORIN"/>
    <property type="match status" value="1"/>
</dbReference>
<organism evidence="11 12">
    <name type="scientific">Vespula pensylvanica</name>
    <name type="common">Western yellow jacket</name>
    <name type="synonym">Wasp</name>
    <dbReference type="NCBI Taxonomy" id="30213"/>
    <lineage>
        <taxon>Eukaryota</taxon>
        <taxon>Metazoa</taxon>
        <taxon>Ecdysozoa</taxon>
        <taxon>Arthropoda</taxon>
        <taxon>Hexapoda</taxon>
        <taxon>Insecta</taxon>
        <taxon>Pterygota</taxon>
        <taxon>Neoptera</taxon>
        <taxon>Endopterygota</taxon>
        <taxon>Hymenoptera</taxon>
        <taxon>Apocrita</taxon>
        <taxon>Aculeata</taxon>
        <taxon>Vespoidea</taxon>
        <taxon>Vespidae</taxon>
        <taxon>Vespinae</taxon>
        <taxon>Vespula</taxon>
    </lineage>
</organism>
<evidence type="ECO:0000256" key="3">
    <source>
        <dbReference type="ARBA" id="ARBA00011881"/>
    </source>
</evidence>
<dbReference type="PROSITE" id="PS00221">
    <property type="entry name" value="MIP"/>
    <property type="match status" value="1"/>
</dbReference>
<evidence type="ECO:0000256" key="4">
    <source>
        <dbReference type="ARBA" id="ARBA00022448"/>
    </source>
</evidence>
<evidence type="ECO:0000256" key="2">
    <source>
        <dbReference type="ARBA" id="ARBA00006175"/>
    </source>
</evidence>
<comment type="subunit">
    <text evidence="3">Homotetramer.</text>
</comment>
<feature type="transmembrane region" description="Helical" evidence="10">
    <location>
        <begin position="107"/>
        <end position="128"/>
    </location>
</feature>
<dbReference type="GO" id="GO:0015267">
    <property type="term" value="F:channel activity"/>
    <property type="evidence" value="ECO:0007669"/>
    <property type="project" value="InterPro"/>
</dbReference>
<evidence type="ECO:0000313" key="11">
    <source>
        <dbReference type="EMBL" id="KAF7397006.1"/>
    </source>
</evidence>
<feature type="transmembrane region" description="Helical" evidence="10">
    <location>
        <begin position="223"/>
        <end position="240"/>
    </location>
</feature>
<comment type="caution">
    <text evidence="11">The sequence shown here is derived from an EMBL/GenBank/DDBJ whole genome shotgun (WGS) entry which is preliminary data.</text>
</comment>
<protein>
    <submittedName>
        <fullName evidence="11">Uncharacterized protein</fullName>
    </submittedName>
</protein>
<feature type="transmembrane region" description="Helical" evidence="10">
    <location>
        <begin position="32"/>
        <end position="54"/>
    </location>
</feature>
<dbReference type="NCBIfam" id="TIGR00861">
    <property type="entry name" value="MIP"/>
    <property type="match status" value="1"/>
</dbReference>
<evidence type="ECO:0000256" key="9">
    <source>
        <dbReference type="RuleBase" id="RU000477"/>
    </source>
</evidence>
<feature type="transmembrane region" description="Helical" evidence="10">
    <location>
        <begin position="181"/>
        <end position="203"/>
    </location>
</feature>